<feature type="region of interest" description="Disordered" evidence="4">
    <location>
        <begin position="1"/>
        <end position="137"/>
    </location>
</feature>
<dbReference type="InterPro" id="IPR005380">
    <property type="entry name" value="XS_domain"/>
</dbReference>
<keyword evidence="8" id="KW-1185">Reference proteome</keyword>
<evidence type="ECO:0000256" key="1">
    <source>
        <dbReference type="ARBA" id="ARBA00023054"/>
    </source>
</evidence>
<dbReference type="GO" id="GO:0031047">
    <property type="term" value="P:regulatory ncRNA-mediated gene silencing"/>
    <property type="evidence" value="ECO:0007669"/>
    <property type="project" value="UniProtKB-KW"/>
</dbReference>
<organism evidence="7 8">
    <name type="scientific">Solanum bulbocastanum</name>
    <name type="common">Wild potato</name>
    <dbReference type="NCBI Taxonomy" id="147425"/>
    <lineage>
        <taxon>Eukaryota</taxon>
        <taxon>Viridiplantae</taxon>
        <taxon>Streptophyta</taxon>
        <taxon>Embryophyta</taxon>
        <taxon>Tracheophyta</taxon>
        <taxon>Spermatophyta</taxon>
        <taxon>Magnoliopsida</taxon>
        <taxon>eudicotyledons</taxon>
        <taxon>Gunneridae</taxon>
        <taxon>Pentapetalae</taxon>
        <taxon>asterids</taxon>
        <taxon>lamiids</taxon>
        <taxon>Solanales</taxon>
        <taxon>Solanaceae</taxon>
        <taxon>Solanoideae</taxon>
        <taxon>Solaneae</taxon>
        <taxon>Solanum</taxon>
    </lineage>
</organism>
<proteinExistence type="inferred from homology"/>
<evidence type="ECO:0000256" key="4">
    <source>
        <dbReference type="SAM" id="MobiDB-lite"/>
    </source>
</evidence>
<dbReference type="Pfam" id="PF03468">
    <property type="entry name" value="XS"/>
    <property type="match status" value="1"/>
</dbReference>
<dbReference type="PANTHER" id="PTHR46602:SF1">
    <property type="entry name" value="PROTEIN SUPPRESSOR OF GENE SILENCING 3"/>
    <property type="match status" value="1"/>
</dbReference>
<evidence type="ECO:0000259" key="5">
    <source>
        <dbReference type="Pfam" id="PF03468"/>
    </source>
</evidence>
<dbReference type="Pfam" id="PF03470">
    <property type="entry name" value="zf-XS"/>
    <property type="match status" value="1"/>
</dbReference>
<dbReference type="InterPro" id="IPR005381">
    <property type="entry name" value="Znf-XS_domain"/>
</dbReference>
<keyword evidence="2" id="KW-0943">RNA-mediated gene silencing</keyword>
<name>A0AAN8YE11_SOLBU</name>
<dbReference type="Gene3D" id="3.30.70.2890">
    <property type="entry name" value="XS domain"/>
    <property type="match status" value="1"/>
</dbReference>
<comment type="similarity">
    <text evidence="3">Belongs to the SGS3 family.</text>
</comment>
<evidence type="ECO:0000256" key="3">
    <source>
        <dbReference type="ARBA" id="ARBA00024022"/>
    </source>
</evidence>
<dbReference type="GO" id="GO:0051607">
    <property type="term" value="P:defense response to virus"/>
    <property type="evidence" value="ECO:0007669"/>
    <property type="project" value="InterPro"/>
</dbReference>
<dbReference type="PANTHER" id="PTHR46602">
    <property type="entry name" value="PROTEIN SUPPRESSOR OF GENE SILENCING 3"/>
    <property type="match status" value="1"/>
</dbReference>
<feature type="domain" description="Zinc finger-XS" evidence="6">
    <location>
        <begin position="180"/>
        <end position="218"/>
    </location>
</feature>
<dbReference type="InterPro" id="IPR038588">
    <property type="entry name" value="XS_domain_sf"/>
</dbReference>
<evidence type="ECO:0000313" key="7">
    <source>
        <dbReference type="EMBL" id="KAK6789042.1"/>
    </source>
</evidence>
<keyword evidence="1" id="KW-0175">Coiled coil</keyword>
<evidence type="ECO:0000259" key="6">
    <source>
        <dbReference type="Pfam" id="PF03470"/>
    </source>
</evidence>
<dbReference type="Proteomes" id="UP001371456">
    <property type="component" value="Unassembled WGS sequence"/>
</dbReference>
<protein>
    <submittedName>
        <fullName evidence="7">Uncharacterized protein</fullName>
    </submittedName>
</protein>
<feature type="compositionally biased region" description="Polar residues" evidence="4">
    <location>
        <begin position="58"/>
        <end position="78"/>
    </location>
</feature>
<accession>A0AAN8YE11</accession>
<gene>
    <name evidence="7" type="ORF">RDI58_012841</name>
</gene>
<comment type="caution">
    <text evidence="7">The sequence shown here is derived from an EMBL/GenBank/DDBJ whole genome shotgun (WGS) entry which is preliminary data.</text>
</comment>
<evidence type="ECO:0000313" key="8">
    <source>
        <dbReference type="Proteomes" id="UP001371456"/>
    </source>
</evidence>
<dbReference type="AlphaFoldDB" id="A0AAN8YE11"/>
<reference evidence="7 8" key="1">
    <citation type="submission" date="2024-02" db="EMBL/GenBank/DDBJ databases">
        <title>de novo genome assembly of Solanum bulbocastanum strain 11H21.</title>
        <authorList>
            <person name="Hosaka A.J."/>
        </authorList>
    </citation>
    <scope>NUCLEOTIDE SEQUENCE [LARGE SCALE GENOMIC DNA]</scope>
    <source>
        <tissue evidence="7">Young leaves</tissue>
    </source>
</reference>
<feature type="compositionally biased region" description="Acidic residues" evidence="4">
    <location>
        <begin position="113"/>
        <end position="137"/>
    </location>
</feature>
<sequence>MSSSSNKGVEKPGNESAKQKTTSETFGVDEINVGVGDLGVKSDQNDGWLVCARESKNNDGSSSAGKKQWIPQNPTSKSWGHPDVIQKLGMRSNVASSNSPVSDDDVMAHESDREDDELDLPDDDSDEAEFLSSDDLDDHSDVKEMSFEERKKIRWFKKLFECLDKLTITKINDPERRWHCPACKGGPGEIMWFTGLQSLVLHTKTKGGSRIKLHRELAQLLEEELRLRGTTVVPATEVYGQWDGIEYEDKEILWPPMVIIMNTALAKDDNEKRIGMRNQELREYFSSCTLINSVRHSYGPQGHRGISVLIFDATAMGYIQAQVLCEQFSVKGRDKDAWERNPVRFYPGGIRKLYGYMAEVKDMENFNQHSHGKARLKFEMKSYNETVRDPAMQMSEDNQQLVWFKTEAAKNKKKYKALEETLTLVSEKHRQTVEENKIVRMKMKMHCEQNKEEMESQQNFFKDQINMFLNARTAEEDKSEKIQQERCEIFQQSFANAFPTIEDHQVRAEKAENFVKLQDKDMEEFVAERENLIRAHEEGRHKLLEEAIAIEKRFGFELAKLVEKFSSKQSKQEMEDFIAIADPHNQPLPVSLHLIWR</sequence>
<evidence type="ECO:0000256" key="2">
    <source>
        <dbReference type="ARBA" id="ARBA00023158"/>
    </source>
</evidence>
<dbReference type="InterPro" id="IPR044287">
    <property type="entry name" value="SGS3"/>
</dbReference>
<feature type="domain" description="XS" evidence="5">
    <location>
        <begin position="249"/>
        <end position="364"/>
    </location>
</feature>
<dbReference type="EMBL" id="JBANQN010000005">
    <property type="protein sequence ID" value="KAK6789042.1"/>
    <property type="molecule type" value="Genomic_DNA"/>
</dbReference>